<proteinExistence type="predicted"/>
<sequence length="154" mass="17332">MDIGTPEVSGKENRRCIVVSARKRGLSCRHSRTGSSFLFLPAKILFHYFPFTSSIYPPTLSSVHNFYFSGLYSDEIAWLRVSLHLVTVIPPTSVSIGVRHLYLIPRILDDAKHVNWSVQTNALMPKIIASRVIPGFKQEPWTILACATLQSIAY</sequence>
<dbReference type="AlphaFoldDB" id="A0A2H3C977"/>
<organism evidence="1 2">
    <name type="scientific">Armillaria gallica</name>
    <name type="common">Bulbous honey fungus</name>
    <name type="synonym">Armillaria bulbosa</name>
    <dbReference type="NCBI Taxonomy" id="47427"/>
    <lineage>
        <taxon>Eukaryota</taxon>
        <taxon>Fungi</taxon>
        <taxon>Dikarya</taxon>
        <taxon>Basidiomycota</taxon>
        <taxon>Agaricomycotina</taxon>
        <taxon>Agaricomycetes</taxon>
        <taxon>Agaricomycetidae</taxon>
        <taxon>Agaricales</taxon>
        <taxon>Marasmiineae</taxon>
        <taxon>Physalacriaceae</taxon>
        <taxon>Armillaria</taxon>
    </lineage>
</organism>
<evidence type="ECO:0000313" key="2">
    <source>
        <dbReference type="Proteomes" id="UP000217790"/>
    </source>
</evidence>
<protein>
    <submittedName>
        <fullName evidence="1">Uncharacterized protein</fullName>
    </submittedName>
</protein>
<dbReference type="EMBL" id="KZ293767">
    <property type="protein sequence ID" value="PBK79631.1"/>
    <property type="molecule type" value="Genomic_DNA"/>
</dbReference>
<name>A0A2H3C977_ARMGA</name>
<dbReference type="InParanoid" id="A0A2H3C977"/>
<accession>A0A2H3C977</accession>
<reference evidence="2" key="1">
    <citation type="journal article" date="2017" name="Nat. Ecol. Evol.">
        <title>Genome expansion and lineage-specific genetic innovations in the forest pathogenic fungi Armillaria.</title>
        <authorList>
            <person name="Sipos G."/>
            <person name="Prasanna A.N."/>
            <person name="Walter M.C."/>
            <person name="O'Connor E."/>
            <person name="Balint B."/>
            <person name="Krizsan K."/>
            <person name="Kiss B."/>
            <person name="Hess J."/>
            <person name="Varga T."/>
            <person name="Slot J."/>
            <person name="Riley R."/>
            <person name="Boka B."/>
            <person name="Rigling D."/>
            <person name="Barry K."/>
            <person name="Lee J."/>
            <person name="Mihaltcheva S."/>
            <person name="LaButti K."/>
            <person name="Lipzen A."/>
            <person name="Waldron R."/>
            <person name="Moloney N.M."/>
            <person name="Sperisen C."/>
            <person name="Kredics L."/>
            <person name="Vagvoelgyi C."/>
            <person name="Patrignani A."/>
            <person name="Fitzpatrick D."/>
            <person name="Nagy I."/>
            <person name="Doyle S."/>
            <person name="Anderson J.B."/>
            <person name="Grigoriev I.V."/>
            <person name="Gueldener U."/>
            <person name="Muensterkoetter M."/>
            <person name="Nagy L.G."/>
        </authorList>
    </citation>
    <scope>NUCLEOTIDE SEQUENCE [LARGE SCALE GENOMIC DNA]</scope>
    <source>
        <strain evidence="2">Ar21-2</strain>
    </source>
</reference>
<keyword evidence="2" id="KW-1185">Reference proteome</keyword>
<gene>
    <name evidence="1" type="ORF">ARMGADRAFT_119102</name>
</gene>
<dbReference type="Proteomes" id="UP000217790">
    <property type="component" value="Unassembled WGS sequence"/>
</dbReference>
<evidence type="ECO:0000313" key="1">
    <source>
        <dbReference type="EMBL" id="PBK79631.1"/>
    </source>
</evidence>